<dbReference type="EMBL" id="BMAW01080930">
    <property type="protein sequence ID" value="GFU21979.1"/>
    <property type="molecule type" value="Genomic_DNA"/>
</dbReference>
<dbReference type="OrthoDB" id="6426533at2759"/>
<sequence>MCTLRQHPVTINLHREVAELRRITLQISQDWIEMTNLMTTVREQQYSFMRRLDNDFESMSDFLQSSVKMSLEEECLRNDQRFKKIRQIMDGFKDDFSGVKDMIQKQGELMEQTRDRPTVLVDGWAQTEKEMVSKKKQRDGHVKAGVENSGENETSRSVIVVIKKALVEFLKEVKKHLSLQREEGIKDMRIIFTQLSEDREDIKNTIESAFSMASRQIQKNFEHFGMVGREAIKCMAALNEKSETNFANRFHDYGDKLKGISELLKGLNFDISSIKQVLDNIDGQFDEIYRKLELSCQKNSDNSEEVAHRLQKTAEEWNEKSSNLDQINKQLSNVTERIKDTLRSLNNMICSKTIDSASMQLQQCPPKNLNLSSDISLGEDGYLINKNVTTLEQYNNLGILPTMVQICFSKLNSLKDQIEEGSSGIKQSVDFLVEKLNFLVKIVEDSVENLKSLSVHEQDSESNPEQKMSRDLREFVSNTIYLGSKVLADISEKAETQSQKISHSSDFNKHVAITEENFKPIPNSNYIGDISKNLGYLTREIDSDKTSVLKLGTEDFLEMSKMVKKQLH</sequence>
<evidence type="ECO:0000313" key="2">
    <source>
        <dbReference type="EMBL" id="GFU21979.1"/>
    </source>
</evidence>
<feature type="coiled-coil region" evidence="1">
    <location>
        <begin position="300"/>
        <end position="344"/>
    </location>
</feature>
<gene>
    <name evidence="2" type="primary">AVEN_130971_1</name>
    <name evidence="2" type="ORF">NPIL_145021</name>
</gene>
<protein>
    <submittedName>
        <fullName evidence="2">Uncharacterized protein</fullName>
    </submittedName>
</protein>
<evidence type="ECO:0000256" key="1">
    <source>
        <dbReference type="SAM" id="Coils"/>
    </source>
</evidence>
<organism evidence="2 3">
    <name type="scientific">Nephila pilipes</name>
    <name type="common">Giant wood spider</name>
    <name type="synonym">Nephila maculata</name>
    <dbReference type="NCBI Taxonomy" id="299642"/>
    <lineage>
        <taxon>Eukaryota</taxon>
        <taxon>Metazoa</taxon>
        <taxon>Ecdysozoa</taxon>
        <taxon>Arthropoda</taxon>
        <taxon>Chelicerata</taxon>
        <taxon>Arachnida</taxon>
        <taxon>Araneae</taxon>
        <taxon>Araneomorphae</taxon>
        <taxon>Entelegynae</taxon>
        <taxon>Araneoidea</taxon>
        <taxon>Nephilidae</taxon>
        <taxon>Nephila</taxon>
    </lineage>
</organism>
<dbReference type="AlphaFoldDB" id="A0A8X6UDX1"/>
<dbReference type="Proteomes" id="UP000887013">
    <property type="component" value="Unassembled WGS sequence"/>
</dbReference>
<name>A0A8X6UDX1_NEPPI</name>
<accession>A0A8X6UDX1</accession>
<proteinExistence type="predicted"/>
<keyword evidence="3" id="KW-1185">Reference proteome</keyword>
<keyword evidence="1" id="KW-0175">Coiled coil</keyword>
<comment type="caution">
    <text evidence="2">The sequence shown here is derived from an EMBL/GenBank/DDBJ whole genome shotgun (WGS) entry which is preliminary data.</text>
</comment>
<evidence type="ECO:0000313" key="3">
    <source>
        <dbReference type="Proteomes" id="UP000887013"/>
    </source>
</evidence>
<reference evidence="2" key="1">
    <citation type="submission" date="2020-08" db="EMBL/GenBank/DDBJ databases">
        <title>Multicomponent nature underlies the extraordinary mechanical properties of spider dragline silk.</title>
        <authorList>
            <person name="Kono N."/>
            <person name="Nakamura H."/>
            <person name="Mori M."/>
            <person name="Yoshida Y."/>
            <person name="Ohtoshi R."/>
            <person name="Malay A.D."/>
            <person name="Moran D.A.P."/>
            <person name="Tomita M."/>
            <person name="Numata K."/>
            <person name="Arakawa K."/>
        </authorList>
    </citation>
    <scope>NUCLEOTIDE SEQUENCE</scope>
</reference>